<organism evidence="2 3">
    <name type="scientific">Phytophthora aleatoria</name>
    <dbReference type="NCBI Taxonomy" id="2496075"/>
    <lineage>
        <taxon>Eukaryota</taxon>
        <taxon>Sar</taxon>
        <taxon>Stramenopiles</taxon>
        <taxon>Oomycota</taxon>
        <taxon>Peronosporomycetes</taxon>
        <taxon>Peronosporales</taxon>
        <taxon>Peronosporaceae</taxon>
        <taxon>Phytophthora</taxon>
    </lineage>
</organism>
<keyword evidence="3" id="KW-1185">Reference proteome</keyword>
<comment type="caution">
    <text evidence="2">The sequence shown here is derived from an EMBL/GenBank/DDBJ whole genome shotgun (WGS) entry which is preliminary data.</text>
</comment>
<dbReference type="EMBL" id="JAENGY010000841">
    <property type="protein sequence ID" value="KAG6955865.1"/>
    <property type="molecule type" value="Genomic_DNA"/>
</dbReference>
<dbReference type="AlphaFoldDB" id="A0A8J5IGC9"/>
<feature type="transmembrane region" description="Helical" evidence="1">
    <location>
        <begin position="12"/>
        <end position="32"/>
    </location>
</feature>
<keyword evidence="1" id="KW-0812">Transmembrane</keyword>
<feature type="transmembrane region" description="Helical" evidence="1">
    <location>
        <begin position="53"/>
        <end position="72"/>
    </location>
</feature>
<evidence type="ECO:0000256" key="1">
    <source>
        <dbReference type="SAM" id="Phobius"/>
    </source>
</evidence>
<name>A0A8J5IGC9_9STRA</name>
<keyword evidence="1" id="KW-1133">Transmembrane helix</keyword>
<accession>A0A8J5IGC9</accession>
<evidence type="ECO:0000313" key="3">
    <source>
        <dbReference type="Proteomes" id="UP000709295"/>
    </source>
</evidence>
<proteinExistence type="predicted"/>
<dbReference type="Proteomes" id="UP000709295">
    <property type="component" value="Unassembled WGS sequence"/>
</dbReference>
<evidence type="ECO:0000313" key="2">
    <source>
        <dbReference type="EMBL" id="KAG6955865.1"/>
    </source>
</evidence>
<keyword evidence="1" id="KW-0472">Membrane</keyword>
<protein>
    <submittedName>
        <fullName evidence="2">Uncharacterized protein</fullName>
    </submittedName>
</protein>
<sequence>MTHEVLIAVYPFVKVLYAFVPANYQGNAMLLLPIWKFGAKKYVGRSMREMEDYVPQMVAFNVDYFITLFVSVCMYNSGSMQASAVAILVDVVFTLMEFRDLRSDANHLYRVELLGIFYYLQNWKSAFMVLKVLDQRKFAFSPLFQLTYVLHRNPA</sequence>
<gene>
    <name evidence="2" type="ORF">JG688_00011715</name>
</gene>
<reference evidence="2" key="1">
    <citation type="submission" date="2021-01" db="EMBL/GenBank/DDBJ databases">
        <title>Phytophthora aleatoria, a newly-described species from Pinus radiata is distinct from Phytophthora cactorum isolates based on comparative genomics.</title>
        <authorList>
            <person name="Mcdougal R."/>
            <person name="Panda P."/>
            <person name="Williams N."/>
            <person name="Studholme D.J."/>
        </authorList>
    </citation>
    <scope>NUCLEOTIDE SEQUENCE</scope>
    <source>
        <strain evidence="2">NZFS 4037</strain>
    </source>
</reference>